<dbReference type="SUPFAM" id="SSF54001">
    <property type="entry name" value="Cysteine proteinases"/>
    <property type="match status" value="1"/>
</dbReference>
<feature type="transmembrane region" description="Helical" evidence="4">
    <location>
        <begin position="417"/>
        <end position="437"/>
    </location>
</feature>
<feature type="transmembrane region" description="Helical" evidence="4">
    <location>
        <begin position="276"/>
        <end position="297"/>
    </location>
</feature>
<dbReference type="AlphaFoldDB" id="A0A9I9EKN1"/>
<evidence type="ECO:0000259" key="5">
    <source>
        <dbReference type="PROSITE" id="PS50600"/>
    </source>
</evidence>
<name>A0A9I9EKN1_CUCME</name>
<dbReference type="Gramene" id="MELO3C035055.2.1">
    <property type="protein sequence ID" value="MELO3C035055.2.1"/>
    <property type="gene ID" value="MELO3C035055.2"/>
</dbReference>
<evidence type="ECO:0000256" key="3">
    <source>
        <dbReference type="ARBA" id="ARBA00022801"/>
    </source>
</evidence>
<dbReference type="InterPro" id="IPR003653">
    <property type="entry name" value="Peptidase_C48_C"/>
</dbReference>
<keyword evidence="4" id="KW-0812">Transmembrane</keyword>
<feature type="transmembrane region" description="Helical" evidence="4">
    <location>
        <begin position="359"/>
        <end position="376"/>
    </location>
</feature>
<keyword evidence="4" id="KW-0472">Membrane</keyword>
<sequence>MESSRTLNLYKFVDVGSISYGSSKEERAQLLTARLLGTDYDQLLLIPYNSRNHWTLVVINLTKGAAFWIDPLKNRIDPDVTEVAERSFNIMNKKKPNWRVVKCPKQSGVVECGYYVMRFMRDIIMSTSTSIIQIMKDSPRAYTQDDIDCIRSEWAEFVGKHYLLLYFVLVHRSINRLVFSPFVLCSLLKRVVDLEVCIFIKISNPFFFPSPSFPLFVSSKHIISICRLQLSRASPHSLVCLIRSLFIPIVLLFAALFFSSFFSLRLPFYLTAINRLHLLSTMYDEVIVYPIPAALYLIKNLLQESHFSSDHVLQTLFQGWLMAIVSSHYVMLYKRIMALLSRFVGVYTKAIIKKRPSRLWLYVFGMAFNAIAMMIQDFDAITNKKMGYFLVIHTQKILNFVCHLNILFDYAFVEEFFHGYSFITVLMILNHALRLTLWKSSFISQLSLVGGRLDKLVLERGILSRLKGSSRNLDFGGPCCLESTPFLTFRTRQVNLQTDLRCKSLFFFLFYFTLWLYGPSALARENAAT</sequence>
<accession>A0A9I9EKN1</accession>
<proteinExistence type="inferred from homology"/>
<dbReference type="EnsemblPlants" id="MELO3C035055.2.1">
    <property type="protein sequence ID" value="MELO3C035055.2.1"/>
    <property type="gene ID" value="MELO3C035055.2"/>
</dbReference>
<keyword evidence="4" id="KW-1133">Transmembrane helix</keyword>
<organism evidence="6">
    <name type="scientific">Cucumis melo</name>
    <name type="common">Muskmelon</name>
    <dbReference type="NCBI Taxonomy" id="3656"/>
    <lineage>
        <taxon>Eukaryota</taxon>
        <taxon>Viridiplantae</taxon>
        <taxon>Streptophyta</taxon>
        <taxon>Embryophyta</taxon>
        <taxon>Tracheophyta</taxon>
        <taxon>Spermatophyta</taxon>
        <taxon>Magnoliopsida</taxon>
        <taxon>eudicotyledons</taxon>
        <taxon>Gunneridae</taxon>
        <taxon>Pentapetalae</taxon>
        <taxon>rosids</taxon>
        <taxon>fabids</taxon>
        <taxon>Cucurbitales</taxon>
        <taxon>Cucurbitaceae</taxon>
        <taxon>Benincaseae</taxon>
        <taxon>Cucumis</taxon>
    </lineage>
</organism>
<evidence type="ECO:0000256" key="1">
    <source>
        <dbReference type="ARBA" id="ARBA00005234"/>
    </source>
</evidence>
<dbReference type="Pfam" id="PF02902">
    <property type="entry name" value="Peptidase_C48"/>
    <property type="match status" value="1"/>
</dbReference>
<comment type="similarity">
    <text evidence="1">Belongs to the peptidase C48 family.</text>
</comment>
<dbReference type="InterPro" id="IPR038765">
    <property type="entry name" value="Papain-like_cys_pep_sf"/>
</dbReference>
<dbReference type="PANTHER" id="PTHR33018">
    <property type="entry name" value="OS10G0338966 PROTEIN-RELATED"/>
    <property type="match status" value="1"/>
</dbReference>
<evidence type="ECO:0000256" key="4">
    <source>
        <dbReference type="SAM" id="Phobius"/>
    </source>
</evidence>
<keyword evidence="2" id="KW-0645">Protease</keyword>
<feature type="transmembrane region" description="Helical" evidence="4">
    <location>
        <begin position="500"/>
        <end position="518"/>
    </location>
</feature>
<dbReference type="Gene3D" id="3.40.395.10">
    <property type="entry name" value="Adenoviral Proteinase, Chain A"/>
    <property type="match status" value="1"/>
</dbReference>
<protein>
    <recommendedName>
        <fullName evidence="5">Ubiquitin-like protease family profile domain-containing protein</fullName>
    </recommendedName>
</protein>
<evidence type="ECO:0000313" key="6">
    <source>
        <dbReference type="EnsemblPlants" id="MELO3C035055.2.1"/>
    </source>
</evidence>
<dbReference type="PROSITE" id="PS50600">
    <property type="entry name" value="ULP_PROTEASE"/>
    <property type="match status" value="1"/>
</dbReference>
<keyword evidence="3" id="KW-0378">Hydrolase</keyword>
<feature type="transmembrane region" description="Helical" evidence="4">
    <location>
        <begin position="245"/>
        <end position="264"/>
    </location>
</feature>
<dbReference type="GO" id="GO:0008234">
    <property type="term" value="F:cysteine-type peptidase activity"/>
    <property type="evidence" value="ECO:0007669"/>
    <property type="project" value="InterPro"/>
</dbReference>
<feature type="domain" description="Ubiquitin-like protease family profile" evidence="5">
    <location>
        <begin position="1"/>
        <end position="123"/>
    </location>
</feature>
<feature type="transmembrane region" description="Helical" evidence="4">
    <location>
        <begin position="317"/>
        <end position="333"/>
    </location>
</feature>
<evidence type="ECO:0000256" key="2">
    <source>
        <dbReference type="ARBA" id="ARBA00022670"/>
    </source>
</evidence>
<dbReference type="GO" id="GO:0006508">
    <property type="term" value="P:proteolysis"/>
    <property type="evidence" value="ECO:0007669"/>
    <property type="project" value="UniProtKB-KW"/>
</dbReference>
<reference evidence="6" key="1">
    <citation type="submission" date="2023-03" db="UniProtKB">
        <authorList>
            <consortium name="EnsemblPlants"/>
        </authorList>
    </citation>
    <scope>IDENTIFICATION</scope>
</reference>
<dbReference type="PANTHER" id="PTHR33018:SF31">
    <property type="entry name" value="TRANSPOSASE, PTTA_EN_SPM, PLANT"/>
    <property type="match status" value="1"/>
</dbReference>